<dbReference type="AlphaFoldDB" id="A0A6L9E8P0"/>
<dbReference type="RefSeq" id="WP_161433831.1">
    <property type="nucleotide sequence ID" value="NZ_WXYO01000001.1"/>
</dbReference>
<dbReference type="Proteomes" id="UP000475249">
    <property type="component" value="Unassembled WGS sequence"/>
</dbReference>
<evidence type="ECO:0000313" key="1">
    <source>
        <dbReference type="EMBL" id="NAS10958.1"/>
    </source>
</evidence>
<protein>
    <submittedName>
        <fullName evidence="1">DUF2064 domain-containing protein</fullName>
    </submittedName>
</protein>
<gene>
    <name evidence="1" type="ORF">GTQ38_03020</name>
</gene>
<keyword evidence="2" id="KW-1185">Reference proteome</keyword>
<dbReference type="PANTHER" id="PTHR36529">
    <property type="entry name" value="SLL1095 PROTEIN"/>
    <property type="match status" value="1"/>
</dbReference>
<dbReference type="Pfam" id="PF09837">
    <property type="entry name" value="DUF2064"/>
    <property type="match status" value="1"/>
</dbReference>
<dbReference type="SUPFAM" id="SSF53448">
    <property type="entry name" value="Nucleotide-diphospho-sugar transferases"/>
    <property type="match status" value="1"/>
</dbReference>
<dbReference type="PANTHER" id="PTHR36529:SF1">
    <property type="entry name" value="GLYCOSYLTRANSFERASE"/>
    <property type="match status" value="1"/>
</dbReference>
<dbReference type="InterPro" id="IPR018641">
    <property type="entry name" value="Trfase_1_rSAM/seldom-assoc"/>
</dbReference>
<name>A0A6L9E8P0_9FLAO</name>
<comment type="caution">
    <text evidence="1">The sequence shown here is derived from an EMBL/GenBank/DDBJ whole genome shotgun (WGS) entry which is preliminary data.</text>
</comment>
<dbReference type="InterPro" id="IPR029044">
    <property type="entry name" value="Nucleotide-diphossugar_trans"/>
</dbReference>
<accession>A0A6L9E8P0</accession>
<dbReference type="EMBL" id="WXYO01000001">
    <property type="protein sequence ID" value="NAS10958.1"/>
    <property type="molecule type" value="Genomic_DNA"/>
</dbReference>
<evidence type="ECO:0000313" key="2">
    <source>
        <dbReference type="Proteomes" id="UP000475249"/>
    </source>
</evidence>
<sequence length="253" mass="28475">MAADQSDAGNYRKFTKEYYSSMRQVGVHNTTTAVLIFANSSSHEVRSKRIVNGGNLFDELTRQTVRMVERSGLPYFLVTEKQQKGDTFGSRFTNAVEEIFQQGYQHVITLGNDTPGLKRSQLARATELLAEGQTVLGPSADGGFYLLGISRSEFQPRQWATLPWQSADLREAFISKALKSDTAICQLEVLSDIDSLEDIRNLAGQFFGFSKDLIRALSKVLHNCIYIPFRPNLHPSKVFLHLDYNKGSPFINR</sequence>
<organism evidence="1 2">
    <name type="scientific">Poritiphilus flavus</name>
    <dbReference type="NCBI Taxonomy" id="2697053"/>
    <lineage>
        <taxon>Bacteria</taxon>
        <taxon>Pseudomonadati</taxon>
        <taxon>Bacteroidota</taxon>
        <taxon>Flavobacteriia</taxon>
        <taxon>Flavobacteriales</taxon>
        <taxon>Flavobacteriaceae</taxon>
        <taxon>Poritiphilus</taxon>
    </lineage>
</organism>
<dbReference type="Gene3D" id="3.90.550.10">
    <property type="entry name" value="Spore Coat Polysaccharide Biosynthesis Protein SpsA, Chain A"/>
    <property type="match status" value="1"/>
</dbReference>
<proteinExistence type="predicted"/>
<reference evidence="1 2" key="1">
    <citation type="submission" date="2020-01" db="EMBL/GenBank/DDBJ databases">
        <title>Bacteria diversity of Porities sp.</title>
        <authorList>
            <person name="Wang G."/>
        </authorList>
    </citation>
    <scope>NUCLEOTIDE SEQUENCE [LARGE SCALE GENOMIC DNA]</scope>
    <source>
        <strain evidence="1 2">R33</strain>
    </source>
</reference>